<dbReference type="Proteomes" id="UP000297703">
    <property type="component" value="Unassembled WGS sequence"/>
</dbReference>
<accession>A0A4D9F378</accession>
<name>A0A4D9F378_9SAUR</name>
<evidence type="ECO:0000313" key="1">
    <source>
        <dbReference type="EMBL" id="TFK12600.1"/>
    </source>
</evidence>
<dbReference type="STRING" id="55544.A0A4D9F378"/>
<dbReference type="InterPro" id="IPR051130">
    <property type="entry name" value="Mito_struct-func_regulator"/>
</dbReference>
<dbReference type="GO" id="GO:0007005">
    <property type="term" value="P:mitochondrion organization"/>
    <property type="evidence" value="ECO:0007669"/>
    <property type="project" value="TreeGrafter"/>
</dbReference>
<sequence length="273" mass="30095">MPCGARPYHMRGGGLCFLLVKASMCWEVVVASMARRALKLVSLAAASSGLCLYSSKYLDPNDFGAVRVSRAIATTAVITYDYLTSLRSVPYGSQEYAYLKSQVHLRSAERLRDLCCANRGTFIKVGQHLGALDYLLPEEYTRTLKVLHSQAPQSSMQEIEQVIREDLGKEGSHDQTQKYSYYKNGMHQRGKIGLQKGSDSLMGSIVDGIPNGLLQLCRAPAGSQERKEEAIGLIHTDWCRGVHIAQTLSRQVRIPPRVGCMAFALLPSPGFPL</sequence>
<dbReference type="OrthoDB" id="427480at2759"/>
<keyword evidence="2" id="KW-1185">Reference proteome</keyword>
<evidence type="ECO:0000313" key="2">
    <source>
        <dbReference type="Proteomes" id="UP000297703"/>
    </source>
</evidence>
<dbReference type="GO" id="GO:0005743">
    <property type="term" value="C:mitochondrial inner membrane"/>
    <property type="evidence" value="ECO:0007669"/>
    <property type="project" value="TreeGrafter"/>
</dbReference>
<keyword evidence="1" id="KW-0418">Kinase</keyword>
<gene>
    <name evidence="1" type="ORF">DR999_PMT04178</name>
</gene>
<organism evidence="1 2">
    <name type="scientific">Platysternon megacephalum</name>
    <name type="common">big-headed turtle</name>
    <dbReference type="NCBI Taxonomy" id="55544"/>
    <lineage>
        <taxon>Eukaryota</taxon>
        <taxon>Metazoa</taxon>
        <taxon>Chordata</taxon>
        <taxon>Craniata</taxon>
        <taxon>Vertebrata</taxon>
        <taxon>Euteleostomi</taxon>
        <taxon>Archelosauria</taxon>
        <taxon>Testudinata</taxon>
        <taxon>Testudines</taxon>
        <taxon>Cryptodira</taxon>
        <taxon>Durocryptodira</taxon>
        <taxon>Testudinoidea</taxon>
        <taxon>Platysternidae</taxon>
        <taxon>Platysternon</taxon>
    </lineage>
</organism>
<dbReference type="GO" id="GO:0016301">
    <property type="term" value="F:kinase activity"/>
    <property type="evidence" value="ECO:0007669"/>
    <property type="project" value="UniProtKB-KW"/>
</dbReference>
<comment type="caution">
    <text evidence="1">The sequence shown here is derived from an EMBL/GenBank/DDBJ whole genome shotgun (WGS) entry which is preliminary data.</text>
</comment>
<keyword evidence="1" id="KW-0808">Transferase</keyword>
<reference evidence="1 2" key="2">
    <citation type="submission" date="2019-04" db="EMBL/GenBank/DDBJ databases">
        <title>The genome sequence of big-headed turtle.</title>
        <authorList>
            <person name="Gong S."/>
        </authorList>
    </citation>
    <scope>NUCLEOTIDE SEQUENCE [LARGE SCALE GENOMIC DNA]</scope>
    <source>
        <strain evidence="1">DO16091913</strain>
        <tissue evidence="1">Muscle</tissue>
    </source>
</reference>
<dbReference type="AlphaFoldDB" id="A0A4D9F378"/>
<dbReference type="PANTHER" id="PTHR43173:SF19">
    <property type="entry name" value="AARF DOMAIN-CONTAINING PROTEIN KINASE 1"/>
    <property type="match status" value="1"/>
</dbReference>
<proteinExistence type="predicted"/>
<dbReference type="PANTHER" id="PTHR43173">
    <property type="entry name" value="ABC1 FAMILY PROTEIN"/>
    <property type="match status" value="1"/>
</dbReference>
<dbReference type="GO" id="GO:0055088">
    <property type="term" value="P:lipid homeostasis"/>
    <property type="evidence" value="ECO:0007669"/>
    <property type="project" value="TreeGrafter"/>
</dbReference>
<reference evidence="1 2" key="1">
    <citation type="submission" date="2019-04" db="EMBL/GenBank/DDBJ databases">
        <title>Draft genome of the big-headed turtle Platysternon megacephalum.</title>
        <authorList>
            <person name="Gong S."/>
        </authorList>
    </citation>
    <scope>NUCLEOTIDE SEQUENCE [LARGE SCALE GENOMIC DNA]</scope>
    <source>
        <strain evidence="1">DO16091913</strain>
        <tissue evidence="1">Muscle</tissue>
    </source>
</reference>
<dbReference type="EMBL" id="QXTE01000021">
    <property type="protein sequence ID" value="TFK12600.1"/>
    <property type="molecule type" value="Genomic_DNA"/>
</dbReference>
<protein>
    <submittedName>
        <fullName evidence="1">AarF domain-containing protein kinase 1</fullName>
    </submittedName>
</protein>